<feature type="compositionally biased region" description="Basic and acidic residues" evidence="6">
    <location>
        <begin position="613"/>
        <end position="627"/>
    </location>
</feature>
<dbReference type="PANTHER" id="PTHR19423">
    <property type="entry name" value="SH3 DOMAIN-BINDING PROTEIN 5"/>
    <property type="match status" value="1"/>
</dbReference>
<sequence>MSVEKSLDSTDDTVDPRVQIELERLNSATDEINRLEVELDEARNHFRQLLAESTIRINNCSKKLGNCIEKARPYYDARIKAKEALQETQKAAVNFERANSAHAAAKEMVYLAEEGLKTEGRTFDHAWQEMLNHATMRVNESEAERTKAETEHKRTSQIYQKAEVRVQRLQKELKKAISKSRPYFELKIHFTQLLEQQKAKVKNLERQVSNVKLSYADTLKNLEQISDEIHKTRQKNNPNGSNDVRDLTLKNSPSLSSAKESNNFQNDEKAETGKITDSYETSKILTPMSESSTTKYASYTSGSSQPDTDMWSENSETGNVEGTGENGVDSSIPSPNSENDSSITEPPDPESEDEFYKFSNRINSFVSNTDLKDIENEIQSRSQKTNVNMFEGIGICSFPVETELNLNFGEEKTQVENSEDQSNTWTEIKLHSPEEEPFPTIKQGKVKNELEEDYDIPYTPLSEMEPEFGFGSRDGSGKKEADDGTDESTQKMKLNSALNNWINKKKDPDRNELEHVKSLKGTPRKVNIRRQSLDVLWNNATGEKMKEIFSQSILKLSIGSLSERRNSESKIGEDSDAFQDVNDVEGLKGNEGSNYESNLTSQFGLQFFTKKNSKPDENSGQTDEKKIQYSQQESFSNQIGGFITRKEKFFTKKVPSPLEKTLGYLNADEDSNSDNESLASNDMLTDEQLASLVLDRDLTEIYQDIVS</sequence>
<dbReference type="GO" id="GO:0004860">
    <property type="term" value="F:protein kinase inhibitor activity"/>
    <property type="evidence" value="ECO:0007669"/>
    <property type="project" value="TreeGrafter"/>
</dbReference>
<evidence type="ECO:0000256" key="4">
    <source>
        <dbReference type="ARBA" id="ARBA00040366"/>
    </source>
</evidence>
<evidence type="ECO:0000256" key="3">
    <source>
        <dbReference type="ARBA" id="ARBA00023054"/>
    </source>
</evidence>
<protein>
    <recommendedName>
        <fullName evidence="4">SH3 domain-binding protein 5-like</fullName>
    </recommendedName>
</protein>
<dbReference type="AlphaFoldDB" id="A0AAW2HFB5"/>
<organism evidence="7">
    <name type="scientific">Menopon gallinae</name>
    <name type="common">poultry shaft louse</name>
    <dbReference type="NCBI Taxonomy" id="328185"/>
    <lineage>
        <taxon>Eukaryota</taxon>
        <taxon>Metazoa</taxon>
        <taxon>Ecdysozoa</taxon>
        <taxon>Arthropoda</taxon>
        <taxon>Hexapoda</taxon>
        <taxon>Insecta</taxon>
        <taxon>Pterygota</taxon>
        <taxon>Neoptera</taxon>
        <taxon>Paraneoptera</taxon>
        <taxon>Psocodea</taxon>
        <taxon>Troctomorpha</taxon>
        <taxon>Phthiraptera</taxon>
        <taxon>Amblycera</taxon>
        <taxon>Menoponidae</taxon>
        <taxon>Menopon</taxon>
    </lineage>
</organism>
<dbReference type="Pfam" id="PF05276">
    <property type="entry name" value="SH3BP5"/>
    <property type="match status" value="1"/>
</dbReference>
<dbReference type="GO" id="GO:0005085">
    <property type="term" value="F:guanyl-nucleotide exchange factor activity"/>
    <property type="evidence" value="ECO:0007669"/>
    <property type="project" value="UniProtKB-KW"/>
</dbReference>
<feature type="compositionally biased region" description="Polar residues" evidence="6">
    <location>
        <begin position="329"/>
        <end position="344"/>
    </location>
</feature>
<feature type="region of interest" description="Disordered" evidence="6">
    <location>
        <begin position="229"/>
        <end position="354"/>
    </location>
</feature>
<evidence type="ECO:0000256" key="2">
    <source>
        <dbReference type="ARBA" id="ARBA00022658"/>
    </source>
</evidence>
<dbReference type="InterPro" id="IPR007940">
    <property type="entry name" value="SH3BP5"/>
</dbReference>
<feature type="compositionally biased region" description="Low complexity" evidence="6">
    <location>
        <begin position="313"/>
        <end position="328"/>
    </location>
</feature>
<feature type="region of interest" description="Disordered" evidence="6">
    <location>
        <begin position="461"/>
        <end position="490"/>
    </location>
</feature>
<feature type="region of interest" description="Disordered" evidence="6">
    <location>
        <begin position="610"/>
        <end position="630"/>
    </location>
</feature>
<feature type="compositionally biased region" description="Polar residues" evidence="6">
    <location>
        <begin position="278"/>
        <end position="307"/>
    </location>
</feature>
<dbReference type="GO" id="GO:0035556">
    <property type="term" value="P:intracellular signal transduction"/>
    <property type="evidence" value="ECO:0007669"/>
    <property type="project" value="InterPro"/>
</dbReference>
<evidence type="ECO:0000256" key="5">
    <source>
        <dbReference type="SAM" id="Coils"/>
    </source>
</evidence>
<gene>
    <name evidence="7" type="ORF">PYX00_010343</name>
</gene>
<proteinExistence type="inferred from homology"/>
<keyword evidence="2" id="KW-0344">Guanine-nucleotide releasing factor</keyword>
<evidence type="ECO:0000313" key="7">
    <source>
        <dbReference type="EMBL" id="KAL0268375.1"/>
    </source>
</evidence>
<evidence type="ECO:0000256" key="1">
    <source>
        <dbReference type="ARBA" id="ARBA00007796"/>
    </source>
</evidence>
<evidence type="ECO:0000256" key="6">
    <source>
        <dbReference type="SAM" id="MobiDB-lite"/>
    </source>
</evidence>
<dbReference type="GO" id="GO:0005737">
    <property type="term" value="C:cytoplasm"/>
    <property type="evidence" value="ECO:0007669"/>
    <property type="project" value="TreeGrafter"/>
</dbReference>
<dbReference type="EMBL" id="JARGDH010000005">
    <property type="protein sequence ID" value="KAL0268375.1"/>
    <property type="molecule type" value="Genomic_DNA"/>
</dbReference>
<reference evidence="7" key="1">
    <citation type="journal article" date="2024" name="Gigascience">
        <title>Chromosome-level genome of the poultry shaft louse Menopon gallinae provides insight into the host-switching and adaptive evolution of parasitic lice.</title>
        <authorList>
            <person name="Xu Y."/>
            <person name="Ma L."/>
            <person name="Liu S."/>
            <person name="Liang Y."/>
            <person name="Liu Q."/>
            <person name="He Z."/>
            <person name="Tian L."/>
            <person name="Duan Y."/>
            <person name="Cai W."/>
            <person name="Li H."/>
            <person name="Song F."/>
        </authorList>
    </citation>
    <scope>NUCLEOTIDE SEQUENCE</scope>
    <source>
        <strain evidence="7">Cailab_2023a</strain>
    </source>
</reference>
<accession>A0AAW2HFB5</accession>
<comment type="similarity">
    <text evidence="1">Belongs to the SH3BP5 family.</text>
</comment>
<feature type="coiled-coil region" evidence="5">
    <location>
        <begin position="18"/>
        <end position="52"/>
    </location>
</feature>
<dbReference type="PANTHER" id="PTHR19423:SF8">
    <property type="entry name" value="SH3 DOMAIN-BINDING PROTEIN 5-LIKE"/>
    <property type="match status" value="1"/>
</dbReference>
<feature type="compositionally biased region" description="Polar residues" evidence="6">
    <location>
        <begin position="249"/>
        <end position="265"/>
    </location>
</feature>
<name>A0AAW2HFB5_9NEOP</name>
<comment type="caution">
    <text evidence="7">The sequence shown here is derived from an EMBL/GenBank/DDBJ whole genome shotgun (WGS) entry which is preliminary data.</text>
</comment>
<keyword evidence="3 5" id="KW-0175">Coiled coil</keyword>